<dbReference type="Proteomes" id="UP000007652">
    <property type="component" value="Unassembled WGS sequence"/>
</dbReference>
<evidence type="ECO:0000256" key="3">
    <source>
        <dbReference type="ARBA" id="ARBA00022448"/>
    </source>
</evidence>
<proteinExistence type="inferred from homology"/>
<gene>
    <name evidence="7" type="ORF">CAAU_2706</name>
</gene>
<dbReference type="InterPro" id="IPR039424">
    <property type="entry name" value="SBP_5"/>
</dbReference>
<evidence type="ECO:0000256" key="2">
    <source>
        <dbReference type="ARBA" id="ARBA00005695"/>
    </source>
</evidence>
<dbReference type="InterPro" id="IPR000914">
    <property type="entry name" value="SBP_5_dom"/>
</dbReference>
<evidence type="ECO:0000313" key="7">
    <source>
        <dbReference type="EMBL" id="CCJ34789.1"/>
    </source>
</evidence>
<dbReference type="Gene3D" id="3.40.190.10">
    <property type="entry name" value="Periplasmic binding protein-like II"/>
    <property type="match status" value="1"/>
</dbReference>
<dbReference type="GO" id="GO:0030313">
    <property type="term" value="C:cell envelope"/>
    <property type="evidence" value="ECO:0007669"/>
    <property type="project" value="UniProtKB-SubCell"/>
</dbReference>
<dbReference type="CDD" id="cd08504">
    <property type="entry name" value="PBP2_OppA"/>
    <property type="match status" value="1"/>
</dbReference>
<protein>
    <submittedName>
        <fullName evidence="7">Oligopeptide ABC transporter, periplasmic oligopeptide-binding protein OppA (TC 3.A.1.5.1)</fullName>
    </submittedName>
</protein>
<dbReference type="Pfam" id="PF00496">
    <property type="entry name" value="SBP_bac_5"/>
    <property type="match status" value="1"/>
</dbReference>
<dbReference type="EMBL" id="CAKP01000159">
    <property type="protein sequence ID" value="CCJ34789.1"/>
    <property type="molecule type" value="Genomic_DNA"/>
</dbReference>
<reference evidence="7 8" key="1">
    <citation type="journal article" date="2011" name="J. Bacteriol.">
        <title>Draft genome sequence of Caloramator australicus strain RC3T, a thermoanaerobe from the Great Artesian Basin of Australia.</title>
        <authorList>
            <person name="Ogg C.D."/>
            <person name="Patel B.K.C."/>
        </authorList>
    </citation>
    <scope>NUCLEOTIDE SEQUENCE [LARGE SCALE GENOMIC DNA]</scope>
    <source>
        <strain evidence="7 8">RC3</strain>
    </source>
</reference>
<evidence type="ECO:0000256" key="4">
    <source>
        <dbReference type="ARBA" id="ARBA00022729"/>
    </source>
</evidence>
<dbReference type="GO" id="GO:0043190">
    <property type="term" value="C:ATP-binding cassette (ABC) transporter complex"/>
    <property type="evidence" value="ECO:0007669"/>
    <property type="project" value="InterPro"/>
</dbReference>
<dbReference type="InterPro" id="IPR030678">
    <property type="entry name" value="Peptide/Ni-bd"/>
</dbReference>
<dbReference type="OrthoDB" id="9801912at2"/>
<dbReference type="Gene3D" id="3.10.105.10">
    <property type="entry name" value="Dipeptide-binding Protein, Domain 3"/>
    <property type="match status" value="1"/>
</dbReference>
<feature type="domain" description="Solute-binding protein family 5" evidence="6">
    <location>
        <begin position="99"/>
        <end position="494"/>
    </location>
</feature>
<organism evidence="7 8">
    <name type="scientific">Caloramator australicus RC3</name>
    <dbReference type="NCBI Taxonomy" id="857293"/>
    <lineage>
        <taxon>Bacteria</taxon>
        <taxon>Bacillati</taxon>
        <taxon>Bacillota</taxon>
        <taxon>Clostridia</taxon>
        <taxon>Eubacteriales</taxon>
        <taxon>Clostridiaceae</taxon>
        <taxon>Caloramator</taxon>
    </lineage>
</organism>
<keyword evidence="8" id="KW-1185">Reference proteome</keyword>
<name>I7J6W3_9CLOT</name>
<dbReference type="GO" id="GO:0042597">
    <property type="term" value="C:periplasmic space"/>
    <property type="evidence" value="ECO:0007669"/>
    <property type="project" value="UniProtKB-ARBA"/>
</dbReference>
<dbReference type="STRING" id="857293.CAAU_2706"/>
<dbReference type="GO" id="GO:1904680">
    <property type="term" value="F:peptide transmembrane transporter activity"/>
    <property type="evidence" value="ECO:0007669"/>
    <property type="project" value="TreeGrafter"/>
</dbReference>
<comment type="similarity">
    <text evidence="2">Belongs to the bacterial solute-binding protein 5 family.</text>
</comment>
<feature type="chain" id="PRO_5003710697" evidence="5">
    <location>
        <begin position="28"/>
        <end position="574"/>
    </location>
</feature>
<evidence type="ECO:0000256" key="1">
    <source>
        <dbReference type="ARBA" id="ARBA00004196"/>
    </source>
</evidence>
<accession>I7J6W3</accession>
<dbReference type="GO" id="GO:0015833">
    <property type="term" value="P:peptide transport"/>
    <property type="evidence" value="ECO:0007669"/>
    <property type="project" value="TreeGrafter"/>
</dbReference>
<dbReference type="RefSeq" id="WP_008910028.1">
    <property type="nucleotide sequence ID" value="NZ_CAKP01000159.1"/>
</dbReference>
<evidence type="ECO:0000256" key="5">
    <source>
        <dbReference type="SAM" id="SignalP"/>
    </source>
</evidence>
<dbReference type="eggNOG" id="COG4166">
    <property type="taxonomic scope" value="Bacteria"/>
</dbReference>
<feature type="signal peptide" evidence="5">
    <location>
        <begin position="1"/>
        <end position="27"/>
    </location>
</feature>
<dbReference type="FunFam" id="3.90.76.10:FF:000001">
    <property type="entry name" value="Oligopeptide ABC transporter substrate-binding protein"/>
    <property type="match status" value="1"/>
</dbReference>
<keyword evidence="3" id="KW-0813">Transport</keyword>
<evidence type="ECO:0000313" key="8">
    <source>
        <dbReference type="Proteomes" id="UP000007652"/>
    </source>
</evidence>
<comment type="caution">
    <text evidence="7">The sequence shown here is derived from an EMBL/GenBank/DDBJ whole genome shotgun (WGS) entry which is preliminary data.</text>
</comment>
<dbReference type="PANTHER" id="PTHR30290:SF10">
    <property type="entry name" value="PERIPLASMIC OLIGOPEPTIDE-BINDING PROTEIN-RELATED"/>
    <property type="match status" value="1"/>
</dbReference>
<dbReference type="AlphaFoldDB" id="I7J6W3"/>
<comment type="subcellular location">
    <subcellularLocation>
        <location evidence="1">Cell envelope</location>
    </subcellularLocation>
</comment>
<sequence length="574" mass="65589">MNKTFKKLSAYLAAAVLFVSAAGFAQAKATNFTTVTLKEINYSKPTNMDKEQFLNIPFGTDIKTLDLSKATDTYSHAILELAFEGLTKTDTKDNKSDVIVPGVAYKYEVSKDGLVYRFYLRNNAYWTDGERVTAQDFVYSWTRLLDPNTASDYAYLLYPIKNAEAFNQGKAKASDLGIKALNDTTLEVTLKAPTPYFISLTSFSNLFPLRKDVVEAAGNSYGQDPSKLVYNGPFTVEQWVKGSKIVLKKNPKYWDAANYYLDTVTFLVIKEEATRMQMFTRKQVDTSTARGEYLKRFQKEAQKGTYKLITGYDRAENYVFFNNKDKNKLFTNRNVRLAFSLAIDREKLCKYVFQRYYPAYGWTPYNILIGDKQYRSLVPEPLKAEKAKYPTDAALKGLLQKGLKELGLNPNATYTVTFLSSGTDSFSRTIAEFYQNEWQKKLGVKVKIDAVSDFGTFLDKVDKGDFQIGAMAWGADYNDPMTFFDMWITGGGNNSAKYSNKKYDELIKKISMEPDNNKRLQYFKEAEKLLVVDDAAIAPTQYRDRYNFTHSYVKNWRLPLFANYELKGVYTSGR</sequence>
<dbReference type="PANTHER" id="PTHR30290">
    <property type="entry name" value="PERIPLASMIC BINDING COMPONENT OF ABC TRANSPORTER"/>
    <property type="match status" value="1"/>
</dbReference>
<dbReference type="Gene3D" id="3.90.76.10">
    <property type="entry name" value="Dipeptide-binding Protein, Domain 1"/>
    <property type="match status" value="1"/>
</dbReference>
<evidence type="ECO:0000259" key="6">
    <source>
        <dbReference type="Pfam" id="PF00496"/>
    </source>
</evidence>
<keyword evidence="4 5" id="KW-0732">Signal</keyword>
<dbReference type="SUPFAM" id="SSF53850">
    <property type="entry name" value="Periplasmic binding protein-like II"/>
    <property type="match status" value="1"/>
</dbReference>
<dbReference type="PIRSF" id="PIRSF002741">
    <property type="entry name" value="MppA"/>
    <property type="match status" value="1"/>
</dbReference>